<accession>A0A0D0PMW6</accession>
<organism evidence="3 4">
    <name type="scientific">Kitasatospora griseola</name>
    <name type="common">Streptomyces griseolosporeus</name>
    <dbReference type="NCBI Taxonomy" id="2064"/>
    <lineage>
        <taxon>Bacteria</taxon>
        <taxon>Bacillati</taxon>
        <taxon>Actinomycetota</taxon>
        <taxon>Actinomycetes</taxon>
        <taxon>Kitasatosporales</taxon>
        <taxon>Streptomycetaceae</taxon>
        <taxon>Kitasatospora</taxon>
    </lineage>
</organism>
<name>A0A0D0PMW6_KITGR</name>
<feature type="transmembrane region" description="Helical" evidence="2">
    <location>
        <begin position="52"/>
        <end position="70"/>
    </location>
</feature>
<feature type="compositionally biased region" description="Low complexity" evidence="1">
    <location>
        <begin position="204"/>
        <end position="218"/>
    </location>
</feature>
<sequence>MRALTRGDAAVAGAAVLLLISSFLPFVAVDCSGKYCPTSLSRNGWSSDLFPVLPSVILTGLIGAALILLFRLQKENWGTKQVVGLRLDQWGTALSVVSFWGCLWTLLGVQKGLSNGAGAYLALLATLVLAGAVIAGPLVPALQGPLVSGAPAAQTVPQPFPPYGGQPGAPGQPGTPGQPAQPGAYGYPGAQQQPQPQPFPGQPQPHADQPAPAQQFGGRPAGGYGYPAPAQAAAAPAPQPVAQQPTAVQPAIQDQVPPQASAAPFAPFWFAVPAVRQLAHKDNPMGPPVGELVPGTWYLAVDQRGAALVAQLPDGTHGVLNDTTGIQRG</sequence>
<keyword evidence="2" id="KW-1133">Transmembrane helix</keyword>
<evidence type="ECO:0000313" key="3">
    <source>
        <dbReference type="EMBL" id="KIQ63909.1"/>
    </source>
</evidence>
<reference evidence="3 4" key="1">
    <citation type="submission" date="2015-02" db="EMBL/GenBank/DDBJ databases">
        <title>Draft genome sequence of Kitasatospora griseola MF730-N6, a bafilomycin, terpentecin and satosporin producer.</title>
        <authorList>
            <person name="Arens J.C."/>
            <person name="Haltli B."/>
            <person name="Kerr R.G."/>
        </authorList>
    </citation>
    <scope>NUCLEOTIDE SEQUENCE [LARGE SCALE GENOMIC DNA]</scope>
    <source>
        <strain evidence="3 4">MF730-N6</strain>
    </source>
</reference>
<evidence type="ECO:0000313" key="4">
    <source>
        <dbReference type="Proteomes" id="UP000032066"/>
    </source>
</evidence>
<gene>
    <name evidence="3" type="ORF">TR51_22280</name>
</gene>
<feature type="compositionally biased region" description="Low complexity" evidence="1">
    <location>
        <begin position="175"/>
        <end position="194"/>
    </location>
</feature>
<proteinExistence type="predicted"/>
<evidence type="ECO:0000256" key="2">
    <source>
        <dbReference type="SAM" id="Phobius"/>
    </source>
</evidence>
<keyword evidence="4" id="KW-1185">Reference proteome</keyword>
<feature type="transmembrane region" description="Helical" evidence="2">
    <location>
        <begin position="90"/>
        <end position="107"/>
    </location>
</feature>
<dbReference type="PATRIC" id="fig|2064.6.peg.4788"/>
<keyword evidence="2" id="KW-0812">Transmembrane</keyword>
<comment type="caution">
    <text evidence="3">The sequence shown here is derived from an EMBL/GenBank/DDBJ whole genome shotgun (WGS) entry which is preliminary data.</text>
</comment>
<keyword evidence="2" id="KW-0472">Membrane</keyword>
<feature type="compositionally biased region" description="Low complexity" evidence="1">
    <location>
        <begin position="226"/>
        <end position="251"/>
    </location>
</feature>
<evidence type="ECO:0000256" key="1">
    <source>
        <dbReference type="SAM" id="MobiDB-lite"/>
    </source>
</evidence>
<dbReference type="AlphaFoldDB" id="A0A0D0PMW6"/>
<dbReference type="STRING" id="2064.TR51_22280"/>
<feature type="transmembrane region" description="Helical" evidence="2">
    <location>
        <begin position="119"/>
        <end position="139"/>
    </location>
</feature>
<dbReference type="EMBL" id="JXZB01000004">
    <property type="protein sequence ID" value="KIQ63909.1"/>
    <property type="molecule type" value="Genomic_DNA"/>
</dbReference>
<protein>
    <submittedName>
        <fullName evidence="3">Uncharacterized protein</fullName>
    </submittedName>
</protein>
<feature type="region of interest" description="Disordered" evidence="1">
    <location>
        <begin position="157"/>
        <end position="251"/>
    </location>
</feature>
<dbReference type="Proteomes" id="UP000032066">
    <property type="component" value="Unassembled WGS sequence"/>
</dbReference>